<dbReference type="InterPro" id="IPR023393">
    <property type="entry name" value="START-like_dom_sf"/>
</dbReference>
<dbReference type="Proteomes" id="UP000605676">
    <property type="component" value="Unassembled WGS sequence"/>
</dbReference>
<accession>A0ABS1HPJ2</accession>
<protein>
    <submittedName>
        <fullName evidence="2">SRPBCC domain-containing protein</fullName>
    </submittedName>
</protein>
<dbReference type="Gene3D" id="3.30.530.20">
    <property type="match status" value="1"/>
</dbReference>
<keyword evidence="3" id="KW-1185">Reference proteome</keyword>
<dbReference type="InterPro" id="IPR045736">
    <property type="entry name" value="START_2"/>
</dbReference>
<proteinExistence type="predicted"/>
<gene>
    <name evidence="2" type="ORF">JIV24_19805</name>
</gene>
<dbReference type="Pfam" id="PF19569">
    <property type="entry name" value="START_2"/>
    <property type="match status" value="1"/>
</dbReference>
<dbReference type="SUPFAM" id="SSF55961">
    <property type="entry name" value="Bet v1-like"/>
    <property type="match status" value="1"/>
</dbReference>
<sequence>MPTQKEKFELEYIIKTSPSILFARLSTPSGLSEWFADDVNLKGKIYTFVWEGSEQQAEQVLRKENKMVRYHWLDDEDDKAYFEFKINVDDLTGETAIVIVDFAESDEKEDAIELWNQQIDELKHGLGSV</sequence>
<name>A0ABS1HPJ2_9BACT</name>
<dbReference type="RefSeq" id="WP_200466818.1">
    <property type="nucleotide sequence ID" value="NZ_JAENRR010000079.1"/>
</dbReference>
<organism evidence="2 3">
    <name type="scientific">Carboxylicivirga marina</name>
    <dbReference type="NCBI Taxonomy" id="2800988"/>
    <lineage>
        <taxon>Bacteria</taxon>
        <taxon>Pseudomonadati</taxon>
        <taxon>Bacteroidota</taxon>
        <taxon>Bacteroidia</taxon>
        <taxon>Marinilabiliales</taxon>
        <taxon>Marinilabiliaceae</taxon>
        <taxon>Carboxylicivirga</taxon>
    </lineage>
</organism>
<evidence type="ECO:0000313" key="2">
    <source>
        <dbReference type="EMBL" id="MBK3519599.1"/>
    </source>
</evidence>
<comment type="caution">
    <text evidence="2">The sequence shown here is derived from an EMBL/GenBank/DDBJ whole genome shotgun (WGS) entry which is preliminary data.</text>
</comment>
<evidence type="ECO:0000259" key="1">
    <source>
        <dbReference type="Pfam" id="PF19569"/>
    </source>
</evidence>
<dbReference type="EMBL" id="JAENRR010000079">
    <property type="protein sequence ID" value="MBK3519599.1"/>
    <property type="molecule type" value="Genomic_DNA"/>
</dbReference>
<feature type="domain" description="START-like" evidence="1">
    <location>
        <begin position="4"/>
        <end position="127"/>
    </location>
</feature>
<reference evidence="2 3" key="1">
    <citation type="submission" date="2021-01" db="EMBL/GenBank/DDBJ databases">
        <title>Carboxyliciviraga sp.nov., isolated from coastal sediments.</title>
        <authorList>
            <person name="Lu D."/>
            <person name="Zhang T."/>
        </authorList>
    </citation>
    <scope>NUCLEOTIDE SEQUENCE [LARGE SCALE GENOMIC DNA]</scope>
    <source>
        <strain evidence="2 3">N1Y132</strain>
    </source>
</reference>
<evidence type="ECO:0000313" key="3">
    <source>
        <dbReference type="Proteomes" id="UP000605676"/>
    </source>
</evidence>